<dbReference type="GO" id="GO:0008270">
    <property type="term" value="F:zinc ion binding"/>
    <property type="evidence" value="ECO:0007669"/>
    <property type="project" value="UniProtKB-UniRule"/>
</dbReference>
<dbReference type="PROSITE" id="PS51188">
    <property type="entry name" value="ZF_CR"/>
    <property type="match status" value="1"/>
</dbReference>
<dbReference type="SMART" id="SM00271">
    <property type="entry name" value="DnaJ"/>
    <property type="match status" value="1"/>
</dbReference>
<dbReference type="FunFam" id="2.10.230.10:FF:000002">
    <property type="entry name" value="Molecular chaperone DnaJ"/>
    <property type="match status" value="1"/>
</dbReference>
<keyword evidence="2 11" id="KW-0235">DNA replication</keyword>
<evidence type="ECO:0000256" key="10">
    <source>
        <dbReference type="ARBA" id="ARBA00067609"/>
    </source>
</evidence>
<keyword evidence="5 11" id="KW-0863">Zinc-finger</keyword>
<evidence type="ECO:0000256" key="6">
    <source>
        <dbReference type="ARBA" id="ARBA00022833"/>
    </source>
</evidence>
<dbReference type="SUPFAM" id="SSF46565">
    <property type="entry name" value="Chaperone J-domain"/>
    <property type="match status" value="1"/>
</dbReference>
<dbReference type="FunFam" id="2.60.260.20:FF:000005">
    <property type="entry name" value="Chaperone protein dnaJ 1, mitochondrial"/>
    <property type="match status" value="1"/>
</dbReference>
<evidence type="ECO:0000256" key="12">
    <source>
        <dbReference type="PROSITE-ProRule" id="PRU00546"/>
    </source>
</evidence>
<evidence type="ECO:0000256" key="3">
    <source>
        <dbReference type="ARBA" id="ARBA00022723"/>
    </source>
</evidence>
<evidence type="ECO:0000259" key="13">
    <source>
        <dbReference type="PROSITE" id="PS50076"/>
    </source>
</evidence>
<dbReference type="InterPro" id="IPR036869">
    <property type="entry name" value="J_dom_sf"/>
</dbReference>
<evidence type="ECO:0000256" key="1">
    <source>
        <dbReference type="ARBA" id="ARBA00022490"/>
    </source>
</evidence>
<comment type="caution">
    <text evidence="15">The sequence shown here is derived from an EMBL/GenBank/DDBJ whole genome shotgun (WGS) entry which is preliminary data.</text>
</comment>
<dbReference type="GO" id="GO:0031072">
    <property type="term" value="F:heat shock protein binding"/>
    <property type="evidence" value="ECO:0007669"/>
    <property type="project" value="InterPro"/>
</dbReference>
<dbReference type="PROSITE" id="PS00636">
    <property type="entry name" value="DNAJ_1"/>
    <property type="match status" value="1"/>
</dbReference>
<dbReference type="InterPro" id="IPR036410">
    <property type="entry name" value="HSP_DnaJ_Cys-rich_dom_sf"/>
</dbReference>
<feature type="zinc finger region" description="CR-type" evidence="12">
    <location>
        <begin position="134"/>
        <end position="216"/>
    </location>
</feature>
<dbReference type="Proteomes" id="UP000178724">
    <property type="component" value="Unassembled WGS sequence"/>
</dbReference>
<feature type="binding site" evidence="11">
    <location>
        <position position="204"/>
    </location>
    <ligand>
        <name>Zn(2+)</name>
        <dbReference type="ChEBI" id="CHEBI:29105"/>
        <label>1</label>
    </ligand>
</feature>
<dbReference type="Gene3D" id="1.10.287.110">
    <property type="entry name" value="DnaJ domain"/>
    <property type="match status" value="1"/>
</dbReference>
<keyword evidence="6 11" id="KW-0862">Zinc</keyword>
<evidence type="ECO:0000313" key="16">
    <source>
        <dbReference type="Proteomes" id="UP000178724"/>
    </source>
</evidence>
<dbReference type="Gene3D" id="2.60.260.20">
    <property type="entry name" value="Urease metallochaperone UreE, N-terminal domain"/>
    <property type="match status" value="2"/>
</dbReference>
<evidence type="ECO:0000259" key="14">
    <source>
        <dbReference type="PROSITE" id="PS51188"/>
    </source>
</evidence>
<dbReference type="PANTHER" id="PTHR43096:SF10">
    <property type="entry name" value="CHAPERONE PROTEIN DNAJ A6, CHLOROPLASTIC"/>
    <property type="match status" value="1"/>
</dbReference>
<sequence>MARDYYETLGVNKSASQDEIKRAYRNLARKYHPDVNKEAGSTEKFKEINEAYQVLSDPNKRSQYDYYGEAGTAGAGGFEGFGGEGFRGFEGFGDFGDLFDAFFGQRGGGRRSGPARGDDLRYDLRVTLEEAAKGREKELEVAHFAACGTCKGTGAKPGASSVKCATCGGNGQVRRTQRTILGNIAQVVTCPACHGAGETIKSPCPTCGGSGLEKKKHKVKLKVPAGIDSGYRLRVPGAGNAGSRGGQPGDLYVFITVERHPLFNRDGANLYFRTSISFLQAILGDEIKVPTLEGEATLKIPAGTQPNTNFKLKDRGLPHLGKREKGDLYCLVEVTIPSKISKEQEELLRKLKNA</sequence>
<dbReference type="GO" id="GO:0006260">
    <property type="term" value="P:DNA replication"/>
    <property type="evidence" value="ECO:0007669"/>
    <property type="project" value="UniProtKB-KW"/>
</dbReference>
<dbReference type="GO" id="GO:0005524">
    <property type="term" value="F:ATP binding"/>
    <property type="evidence" value="ECO:0007669"/>
    <property type="project" value="InterPro"/>
</dbReference>
<dbReference type="GO" id="GO:0009408">
    <property type="term" value="P:response to heat"/>
    <property type="evidence" value="ECO:0007669"/>
    <property type="project" value="InterPro"/>
</dbReference>
<dbReference type="EMBL" id="METM01000033">
    <property type="protein sequence ID" value="OGB88809.1"/>
    <property type="molecule type" value="Genomic_DNA"/>
</dbReference>
<comment type="subcellular location">
    <subcellularLocation>
        <location evidence="11">Cytoplasm</location>
    </subcellularLocation>
</comment>
<feature type="binding site" evidence="11">
    <location>
        <position position="150"/>
    </location>
    <ligand>
        <name>Zn(2+)</name>
        <dbReference type="ChEBI" id="CHEBI:29105"/>
        <label>1</label>
    </ligand>
</feature>
<reference evidence="15 16" key="1">
    <citation type="journal article" date="2016" name="Nat. Commun.">
        <title>Thousands of microbial genomes shed light on interconnected biogeochemical processes in an aquifer system.</title>
        <authorList>
            <person name="Anantharaman K."/>
            <person name="Brown C.T."/>
            <person name="Hug L.A."/>
            <person name="Sharon I."/>
            <person name="Castelle C.J."/>
            <person name="Probst A.J."/>
            <person name="Thomas B.C."/>
            <person name="Singh A."/>
            <person name="Wilkins M.J."/>
            <person name="Karaoz U."/>
            <person name="Brodie E.L."/>
            <person name="Williams K.H."/>
            <person name="Hubbard S.S."/>
            <person name="Banfield J.F."/>
        </authorList>
    </citation>
    <scope>NUCLEOTIDE SEQUENCE [LARGE SCALE GENOMIC DNA]</scope>
</reference>
<organism evidence="15 16">
    <name type="scientific">candidate division WOR-1 bacterium RIFCSPHIGHO2_01_FULL_53_15</name>
    <dbReference type="NCBI Taxonomy" id="1802564"/>
    <lineage>
        <taxon>Bacteria</taxon>
        <taxon>Bacillati</taxon>
        <taxon>Saganbacteria</taxon>
    </lineage>
</organism>
<evidence type="ECO:0000256" key="7">
    <source>
        <dbReference type="ARBA" id="ARBA00023016"/>
    </source>
</evidence>
<keyword evidence="8 11" id="KW-0143">Chaperone</keyword>
<feature type="binding site" evidence="11">
    <location>
        <position position="193"/>
    </location>
    <ligand>
        <name>Zn(2+)</name>
        <dbReference type="ChEBI" id="CHEBI:29105"/>
        <label>2</label>
    </ligand>
</feature>
<keyword evidence="7 11" id="KW-0346">Stress response</keyword>
<dbReference type="PANTHER" id="PTHR43096">
    <property type="entry name" value="DNAJ HOMOLOG 1, MITOCHONDRIAL-RELATED"/>
    <property type="match status" value="1"/>
</dbReference>
<feature type="repeat" description="CXXCXGXG motif" evidence="11">
    <location>
        <begin position="204"/>
        <end position="211"/>
    </location>
</feature>
<accession>A0A1F4PYU3</accession>
<dbReference type="HAMAP" id="MF_01152">
    <property type="entry name" value="DnaJ"/>
    <property type="match status" value="1"/>
</dbReference>
<keyword evidence="3 11" id="KW-0479">Metal-binding</keyword>
<dbReference type="InterPro" id="IPR008971">
    <property type="entry name" value="HSP40/DnaJ_pept-bd"/>
</dbReference>
<evidence type="ECO:0000256" key="5">
    <source>
        <dbReference type="ARBA" id="ARBA00022771"/>
    </source>
</evidence>
<evidence type="ECO:0000313" key="15">
    <source>
        <dbReference type="EMBL" id="OGB88809.1"/>
    </source>
</evidence>
<feature type="binding site" evidence="11">
    <location>
        <position position="207"/>
    </location>
    <ligand>
        <name>Zn(2+)</name>
        <dbReference type="ChEBI" id="CHEBI:29105"/>
        <label>1</label>
    </ligand>
</feature>
<feature type="domain" description="J" evidence="13">
    <location>
        <begin position="4"/>
        <end position="68"/>
    </location>
</feature>
<dbReference type="InterPro" id="IPR002939">
    <property type="entry name" value="DnaJ_C"/>
</dbReference>
<keyword evidence="4 11" id="KW-0677">Repeat</keyword>
<comment type="subunit">
    <text evidence="11">Homodimer.</text>
</comment>
<dbReference type="PRINTS" id="PR00625">
    <property type="entry name" value="JDOMAIN"/>
</dbReference>
<comment type="domain">
    <text evidence="11">The J domain is necessary and sufficient to stimulate DnaK ATPase activity. Zinc center 1 plays an important role in the autonomous, DnaK-independent chaperone activity of DnaJ. Zinc center 2 is essential for interaction with DnaK and for DnaJ activity.</text>
</comment>
<feature type="repeat" description="CXXCXGXG motif" evidence="11">
    <location>
        <begin position="147"/>
        <end position="154"/>
    </location>
</feature>
<dbReference type="CDD" id="cd06257">
    <property type="entry name" value="DnaJ"/>
    <property type="match status" value="1"/>
</dbReference>
<dbReference type="InterPro" id="IPR018253">
    <property type="entry name" value="DnaJ_domain_CS"/>
</dbReference>
<dbReference type="InterPro" id="IPR001305">
    <property type="entry name" value="HSP_DnaJ_Cys-rich_dom"/>
</dbReference>
<feature type="binding site" evidence="11">
    <location>
        <position position="164"/>
    </location>
    <ligand>
        <name>Zn(2+)</name>
        <dbReference type="ChEBI" id="CHEBI:29105"/>
        <label>2</label>
    </ligand>
</feature>
<comment type="function">
    <text evidence="11">Participates actively in the response to hyperosmotic and heat shock by preventing the aggregation of stress-denatured proteins and by disaggregating proteins, also in an autonomous, DnaK-independent fashion. Unfolded proteins bind initially to DnaJ; upon interaction with the DnaJ-bound protein, DnaK hydrolyzes its bound ATP, resulting in the formation of a stable complex. GrpE releases ADP from DnaK; ATP binding to DnaK triggers the release of the substrate protein, thus completing the reaction cycle. Several rounds of ATP-dependent interactions between DnaJ, DnaK and GrpE are required for fully efficient folding. Also involved, together with DnaK and GrpE, in the DNA replication of plasmids through activation of initiation proteins.</text>
</comment>
<dbReference type="FunFam" id="1.10.287.110:FF:000031">
    <property type="entry name" value="Molecular chaperone DnaJ"/>
    <property type="match status" value="1"/>
</dbReference>
<dbReference type="SUPFAM" id="SSF57938">
    <property type="entry name" value="DnaJ/Hsp40 cysteine-rich domain"/>
    <property type="match status" value="1"/>
</dbReference>
<dbReference type="GO" id="GO:0042026">
    <property type="term" value="P:protein refolding"/>
    <property type="evidence" value="ECO:0007669"/>
    <property type="project" value="TreeGrafter"/>
</dbReference>
<gene>
    <name evidence="11" type="primary">dnaJ</name>
    <name evidence="15" type="ORF">A2625_02050</name>
</gene>
<dbReference type="Pfam" id="PF01556">
    <property type="entry name" value="DnaJ_C"/>
    <property type="match status" value="1"/>
</dbReference>
<dbReference type="CDD" id="cd10747">
    <property type="entry name" value="DnaJ_C"/>
    <property type="match status" value="1"/>
</dbReference>
<feature type="repeat" description="CXXCXGXG motif" evidence="11">
    <location>
        <begin position="190"/>
        <end position="197"/>
    </location>
</feature>
<evidence type="ECO:0000256" key="9">
    <source>
        <dbReference type="ARBA" id="ARBA00061004"/>
    </source>
</evidence>
<dbReference type="InterPro" id="IPR001623">
    <property type="entry name" value="DnaJ_domain"/>
</dbReference>
<dbReference type="NCBIfam" id="NF008035">
    <property type="entry name" value="PRK10767.1"/>
    <property type="match status" value="1"/>
</dbReference>
<feature type="domain" description="CR-type" evidence="14">
    <location>
        <begin position="134"/>
        <end position="216"/>
    </location>
</feature>
<feature type="binding site" evidence="11">
    <location>
        <position position="147"/>
    </location>
    <ligand>
        <name>Zn(2+)</name>
        <dbReference type="ChEBI" id="CHEBI:29105"/>
        <label>1</label>
    </ligand>
</feature>
<comment type="cofactor">
    <cofactor evidence="11">
        <name>Zn(2+)</name>
        <dbReference type="ChEBI" id="CHEBI:29105"/>
    </cofactor>
    <text evidence="11">Binds 2 Zn(2+) ions per monomer.</text>
</comment>
<evidence type="ECO:0000256" key="8">
    <source>
        <dbReference type="ARBA" id="ARBA00023186"/>
    </source>
</evidence>
<dbReference type="NCBIfam" id="TIGR02349">
    <property type="entry name" value="DnaJ_bact"/>
    <property type="match status" value="1"/>
</dbReference>
<protein>
    <recommendedName>
        <fullName evidence="10 11">Chaperone protein DnaJ</fullName>
    </recommendedName>
</protein>
<comment type="similarity">
    <text evidence="9 11">Belongs to the DnaJ family.</text>
</comment>
<dbReference type="GO" id="GO:0005737">
    <property type="term" value="C:cytoplasm"/>
    <property type="evidence" value="ECO:0007669"/>
    <property type="project" value="UniProtKB-SubCell"/>
</dbReference>
<dbReference type="Pfam" id="PF00226">
    <property type="entry name" value="DnaJ"/>
    <property type="match status" value="1"/>
</dbReference>
<proteinExistence type="inferred from homology"/>
<dbReference type="Pfam" id="PF00684">
    <property type="entry name" value="DnaJ_CXXCXGXG"/>
    <property type="match status" value="1"/>
</dbReference>
<feature type="binding site" evidence="11">
    <location>
        <position position="167"/>
    </location>
    <ligand>
        <name>Zn(2+)</name>
        <dbReference type="ChEBI" id="CHEBI:29105"/>
        <label>2</label>
    </ligand>
</feature>
<evidence type="ECO:0000256" key="4">
    <source>
        <dbReference type="ARBA" id="ARBA00022737"/>
    </source>
</evidence>
<dbReference type="SUPFAM" id="SSF49493">
    <property type="entry name" value="HSP40/DnaJ peptide-binding domain"/>
    <property type="match status" value="2"/>
</dbReference>
<dbReference type="AlphaFoldDB" id="A0A1F4PYU3"/>
<feature type="repeat" description="CXXCXGXG motif" evidence="11">
    <location>
        <begin position="164"/>
        <end position="171"/>
    </location>
</feature>
<dbReference type="PROSITE" id="PS50076">
    <property type="entry name" value="DNAJ_2"/>
    <property type="match status" value="1"/>
</dbReference>
<dbReference type="Gene3D" id="2.10.230.10">
    <property type="entry name" value="Heat shock protein DnaJ, cysteine-rich domain"/>
    <property type="match status" value="1"/>
</dbReference>
<keyword evidence="1 11" id="KW-0963">Cytoplasm</keyword>
<dbReference type="GO" id="GO:0051082">
    <property type="term" value="F:unfolded protein binding"/>
    <property type="evidence" value="ECO:0007669"/>
    <property type="project" value="UniProtKB-UniRule"/>
</dbReference>
<name>A0A1F4PYU3_UNCSA</name>
<evidence type="ECO:0000256" key="11">
    <source>
        <dbReference type="HAMAP-Rule" id="MF_01152"/>
    </source>
</evidence>
<dbReference type="InterPro" id="IPR012724">
    <property type="entry name" value="DnaJ"/>
</dbReference>
<feature type="binding site" evidence="11">
    <location>
        <position position="190"/>
    </location>
    <ligand>
        <name>Zn(2+)</name>
        <dbReference type="ChEBI" id="CHEBI:29105"/>
        <label>2</label>
    </ligand>
</feature>
<evidence type="ECO:0000256" key="2">
    <source>
        <dbReference type="ARBA" id="ARBA00022705"/>
    </source>
</evidence>